<proteinExistence type="predicted"/>
<dbReference type="EMBL" id="SDDZ01000012">
    <property type="protein sequence ID" value="RXJ45657.1"/>
    <property type="molecule type" value="Genomic_DNA"/>
</dbReference>
<sequence>MFYLKKMSAYKKQHIVPETYLKHFSINSDGIGIFVINSDDKYRKGIQKKNSGDKIFWIPNYSDTDFFDDRKAIEKMFGTDIENNYNNIINVIEQEKTTIDFGVKQELLQWIFYTKLRSPIWKNHLENFTDYDNFKKQVNDFVSSAVSMRWTIYKSPQNKYWWTSDNPGFCHNLKKMEATQEILPEPIYNKVGVDSILYYPLSKKYCLNIHPYNKGEDLHLNATNTNIRFEKADLSLFKILNYSTLITQKRLIIATESESLNEVEEIKNKT</sequence>
<dbReference type="AlphaFoldDB" id="A0A4Q0XD52"/>
<keyword evidence="2" id="KW-1185">Reference proteome</keyword>
<evidence type="ECO:0000313" key="2">
    <source>
        <dbReference type="Proteomes" id="UP000289792"/>
    </source>
</evidence>
<organism evidence="1 2">
    <name type="scientific">Gelidibacter gilvus</name>
    <dbReference type="NCBI Taxonomy" id="59602"/>
    <lineage>
        <taxon>Bacteria</taxon>
        <taxon>Pseudomonadati</taxon>
        <taxon>Bacteroidota</taxon>
        <taxon>Flavobacteriia</taxon>
        <taxon>Flavobacteriales</taxon>
        <taxon>Flavobacteriaceae</taxon>
        <taxon>Gelidibacter</taxon>
    </lineage>
</organism>
<dbReference type="InterPro" id="IPR025332">
    <property type="entry name" value="DUF4238"/>
</dbReference>
<name>A0A4Q0XD52_9FLAO</name>
<reference evidence="1 2" key="1">
    <citation type="submission" date="2019-01" db="EMBL/GenBank/DDBJ databases">
        <title>Genome sequence of the Antarctic species Gelidibacter gilvus ACAM 158(T).</title>
        <authorList>
            <person name="Bowman J.P."/>
        </authorList>
    </citation>
    <scope>NUCLEOTIDE SEQUENCE [LARGE SCALE GENOMIC DNA]</scope>
    <source>
        <strain evidence="1 2">IC158</strain>
    </source>
</reference>
<accession>A0A4Q0XD52</accession>
<comment type="caution">
    <text evidence="1">The sequence shown here is derived from an EMBL/GenBank/DDBJ whole genome shotgun (WGS) entry which is preliminary data.</text>
</comment>
<protein>
    <submittedName>
        <fullName evidence="1">DUF4238 domain-containing protein</fullName>
    </submittedName>
</protein>
<dbReference type="OrthoDB" id="669645at2"/>
<evidence type="ECO:0000313" key="1">
    <source>
        <dbReference type="EMBL" id="RXJ45657.1"/>
    </source>
</evidence>
<dbReference type="Proteomes" id="UP000289792">
    <property type="component" value="Unassembled WGS sequence"/>
</dbReference>
<gene>
    <name evidence="1" type="ORF">ESZ48_15725</name>
</gene>
<dbReference type="Pfam" id="PF14022">
    <property type="entry name" value="DUF4238"/>
    <property type="match status" value="1"/>
</dbReference>